<dbReference type="Proteomes" id="UP000183868">
    <property type="component" value="Chromosome"/>
</dbReference>
<evidence type="ECO:0000313" key="1">
    <source>
        <dbReference type="EMBL" id="APF17318.1"/>
    </source>
</evidence>
<dbReference type="KEGG" id="caby:Cabys_567"/>
<proteinExistence type="predicted"/>
<sequence length="38" mass="4619">MKRITEKRGHLSISVRNRLRLIRNNKMEENDGQVLERQ</sequence>
<reference evidence="1 2" key="1">
    <citation type="submission" date="2016-11" db="EMBL/GenBank/DDBJ databases">
        <title>Genomic analysis of Caldithrix abyssi and proposal of a novel bacterial phylum Caldithrichaeota.</title>
        <authorList>
            <person name="Kublanov I."/>
            <person name="Sigalova O."/>
            <person name="Gavrilov S."/>
            <person name="Lebedinsky A."/>
            <person name="Ivanova N."/>
            <person name="Daum C."/>
            <person name="Reddy T."/>
            <person name="Klenk H.P."/>
            <person name="Goker M."/>
            <person name="Reva O."/>
            <person name="Miroshnichenko M."/>
            <person name="Kyprides N."/>
            <person name="Woyke T."/>
            <person name="Gelfand M."/>
        </authorList>
    </citation>
    <scope>NUCLEOTIDE SEQUENCE [LARGE SCALE GENOMIC DNA]</scope>
    <source>
        <strain evidence="1 2">LF13</strain>
    </source>
</reference>
<dbReference type="EMBL" id="CP018099">
    <property type="protein sequence ID" value="APF17318.1"/>
    <property type="molecule type" value="Genomic_DNA"/>
</dbReference>
<protein>
    <submittedName>
        <fullName evidence="1">Uncharacterized protein</fullName>
    </submittedName>
</protein>
<name>A0A1J1C441_CALAY</name>
<dbReference type="AlphaFoldDB" id="A0A1J1C441"/>
<evidence type="ECO:0000313" key="2">
    <source>
        <dbReference type="Proteomes" id="UP000183868"/>
    </source>
</evidence>
<gene>
    <name evidence="1" type="ORF">Cabys_567</name>
</gene>
<organism evidence="1 2">
    <name type="scientific">Caldithrix abyssi DSM 13497</name>
    <dbReference type="NCBI Taxonomy" id="880073"/>
    <lineage>
        <taxon>Bacteria</taxon>
        <taxon>Pseudomonadati</taxon>
        <taxon>Calditrichota</taxon>
        <taxon>Calditrichia</taxon>
        <taxon>Calditrichales</taxon>
        <taxon>Calditrichaceae</taxon>
        <taxon>Caldithrix</taxon>
    </lineage>
</organism>
<accession>A0A1J1C441</accession>